<dbReference type="GO" id="GO:0008115">
    <property type="term" value="F:sarcosine oxidase activity"/>
    <property type="evidence" value="ECO:0007669"/>
    <property type="project" value="TreeGrafter"/>
</dbReference>
<evidence type="ECO:0000256" key="3">
    <source>
        <dbReference type="ARBA" id="ARBA00022630"/>
    </source>
</evidence>
<dbReference type="EnsemblMetazoa" id="CLYHEMT002176.1">
    <property type="protein sequence ID" value="CLYHEMP002176.1"/>
    <property type="gene ID" value="CLYHEMG002176"/>
</dbReference>
<reference evidence="7" key="1">
    <citation type="submission" date="2021-01" db="UniProtKB">
        <authorList>
            <consortium name="EnsemblMetazoa"/>
        </authorList>
    </citation>
    <scope>IDENTIFICATION</scope>
</reference>
<evidence type="ECO:0000256" key="2">
    <source>
        <dbReference type="ARBA" id="ARBA00010989"/>
    </source>
</evidence>
<dbReference type="PANTHER" id="PTHR10961">
    <property type="entry name" value="PEROXISOMAL SARCOSINE OXIDASE"/>
    <property type="match status" value="1"/>
</dbReference>
<keyword evidence="4" id="KW-0274">FAD</keyword>
<organism evidence="7 8">
    <name type="scientific">Clytia hemisphaerica</name>
    <dbReference type="NCBI Taxonomy" id="252671"/>
    <lineage>
        <taxon>Eukaryota</taxon>
        <taxon>Metazoa</taxon>
        <taxon>Cnidaria</taxon>
        <taxon>Hydrozoa</taxon>
        <taxon>Hydroidolina</taxon>
        <taxon>Leptothecata</taxon>
        <taxon>Obeliida</taxon>
        <taxon>Clytiidae</taxon>
        <taxon>Clytia</taxon>
    </lineage>
</organism>
<evidence type="ECO:0000256" key="1">
    <source>
        <dbReference type="ARBA" id="ARBA00001974"/>
    </source>
</evidence>
<evidence type="ECO:0000313" key="7">
    <source>
        <dbReference type="EnsemblMetazoa" id="CLYHEMP002176.1"/>
    </source>
</evidence>
<accession>A0A7M5WIM3</accession>
<dbReference type="InterPro" id="IPR036188">
    <property type="entry name" value="FAD/NAD-bd_sf"/>
</dbReference>
<dbReference type="Pfam" id="PF01266">
    <property type="entry name" value="DAO"/>
    <property type="match status" value="1"/>
</dbReference>
<evidence type="ECO:0000259" key="6">
    <source>
        <dbReference type="Pfam" id="PF01266"/>
    </source>
</evidence>
<evidence type="ECO:0000256" key="4">
    <source>
        <dbReference type="ARBA" id="ARBA00022827"/>
    </source>
</evidence>
<dbReference type="PANTHER" id="PTHR10961:SF46">
    <property type="entry name" value="PEROXISOMAL SARCOSINE OXIDASE"/>
    <property type="match status" value="1"/>
</dbReference>
<protein>
    <recommendedName>
        <fullName evidence="6">FAD dependent oxidoreductase domain-containing protein</fullName>
    </recommendedName>
</protein>
<dbReference type="Proteomes" id="UP000594262">
    <property type="component" value="Unplaced"/>
</dbReference>
<keyword evidence="8" id="KW-1185">Reference proteome</keyword>
<evidence type="ECO:0000256" key="5">
    <source>
        <dbReference type="ARBA" id="ARBA00023002"/>
    </source>
</evidence>
<keyword evidence="3" id="KW-0285">Flavoprotein</keyword>
<feature type="domain" description="FAD dependent oxidoreductase" evidence="6">
    <location>
        <begin position="3"/>
        <end position="146"/>
    </location>
</feature>
<comment type="cofactor">
    <cofactor evidence="1">
        <name>FAD</name>
        <dbReference type="ChEBI" id="CHEBI:57692"/>
    </cofactor>
</comment>
<dbReference type="InterPro" id="IPR045170">
    <property type="entry name" value="MTOX"/>
</dbReference>
<dbReference type="SUPFAM" id="SSF51905">
    <property type="entry name" value="FAD/NAD(P)-binding domain"/>
    <property type="match status" value="1"/>
</dbReference>
<dbReference type="Gene3D" id="3.30.9.10">
    <property type="entry name" value="D-Amino Acid Oxidase, subunit A, domain 2"/>
    <property type="match status" value="1"/>
</dbReference>
<keyword evidence="5" id="KW-0560">Oxidoreductase</keyword>
<dbReference type="OrthoDB" id="424974at2759"/>
<dbReference type="InterPro" id="IPR006076">
    <property type="entry name" value="FAD-dep_OxRdtase"/>
</dbReference>
<sequence>MYDVIVIGAGINGSATAYELRNKQQKNVLLLEQFPLPHTRGSSHGHTRITRCLYAKKIYSQMTFDSFPIWRDLEQQTGERLYINNGCIQVFDEHLEQEELQNAQRICEELKVPHEILTADEVNERYKPFHIQQHSKTLLDTFGGTLIASKCLTVLQVRCKTRTLSREMATLGSGIFLSLERGSQPIPIFSVKYILFYFHSFKGEIHIPILRVILMRYESSPGGGSRVGR</sequence>
<dbReference type="AlphaFoldDB" id="A0A7M5WIM3"/>
<dbReference type="Gene3D" id="3.50.50.60">
    <property type="entry name" value="FAD/NAD(P)-binding domain"/>
    <property type="match status" value="1"/>
</dbReference>
<dbReference type="GO" id="GO:0050660">
    <property type="term" value="F:flavin adenine dinucleotide binding"/>
    <property type="evidence" value="ECO:0007669"/>
    <property type="project" value="InterPro"/>
</dbReference>
<evidence type="ECO:0000313" key="8">
    <source>
        <dbReference type="Proteomes" id="UP000594262"/>
    </source>
</evidence>
<comment type="similarity">
    <text evidence="2">Belongs to the MSOX/MTOX family.</text>
</comment>
<name>A0A7M5WIM3_9CNID</name>
<proteinExistence type="inferred from homology"/>